<protein>
    <submittedName>
        <fullName evidence="1">Secreted protein</fullName>
    </submittedName>
</protein>
<sequence length="253" mass="26466">MTFNRTIASARAKEHATGKSLLVSRRTILGLPLLAAPALLTGCTAETLLSAGFNQDTASQPPGSQQAVGTVAAALGNGNVVVAASPAGEANDQWVLIQHPSFNDVTSIQGRFSAFRGDGQYMATARLFIPGADGGVPTLQFEGFNQPLSDLNSFLHLDFLTNGTVRVNDDSSLIFGTYQRGQVFSVQVTFNISASAATATITLLGAASGSLDVAIPSYFLNQARNFGAVRAWMGANSTGAFYVDDLSVIFVIP</sequence>
<dbReference type="KEGG" id="scl:sce1873"/>
<name>A9FP77_SORC5</name>
<evidence type="ECO:0000313" key="1">
    <source>
        <dbReference type="EMBL" id="CAN92031.1"/>
    </source>
</evidence>
<dbReference type="HOGENOM" id="CLU_1097950_0_0_7"/>
<dbReference type="RefSeq" id="WP_012234508.1">
    <property type="nucleotide sequence ID" value="NC_010162.1"/>
</dbReference>
<dbReference type="EMBL" id="AM746676">
    <property type="protein sequence ID" value="CAN92031.1"/>
    <property type="molecule type" value="Genomic_DNA"/>
</dbReference>
<organism evidence="1 2">
    <name type="scientific">Sorangium cellulosum (strain So ce56)</name>
    <name type="common">Polyangium cellulosum (strain So ce56)</name>
    <dbReference type="NCBI Taxonomy" id="448385"/>
    <lineage>
        <taxon>Bacteria</taxon>
        <taxon>Pseudomonadati</taxon>
        <taxon>Myxococcota</taxon>
        <taxon>Polyangia</taxon>
        <taxon>Polyangiales</taxon>
        <taxon>Polyangiaceae</taxon>
        <taxon>Sorangium</taxon>
    </lineage>
</organism>
<gene>
    <name evidence="1" type="ordered locus">sce1873</name>
</gene>
<accession>A9FP77</accession>
<reference evidence="1 2" key="1">
    <citation type="journal article" date="2007" name="Nat. Biotechnol.">
        <title>Complete genome sequence of the myxobacterium Sorangium cellulosum.</title>
        <authorList>
            <person name="Schneiker S."/>
            <person name="Perlova O."/>
            <person name="Kaiser O."/>
            <person name="Gerth K."/>
            <person name="Alici A."/>
            <person name="Altmeyer M.O."/>
            <person name="Bartels D."/>
            <person name="Bekel T."/>
            <person name="Beyer S."/>
            <person name="Bode E."/>
            <person name="Bode H.B."/>
            <person name="Bolten C.J."/>
            <person name="Choudhuri J.V."/>
            <person name="Doss S."/>
            <person name="Elnakady Y.A."/>
            <person name="Frank B."/>
            <person name="Gaigalat L."/>
            <person name="Goesmann A."/>
            <person name="Groeger C."/>
            <person name="Gross F."/>
            <person name="Jelsbak L."/>
            <person name="Jelsbak L."/>
            <person name="Kalinowski J."/>
            <person name="Kegler C."/>
            <person name="Knauber T."/>
            <person name="Konietzny S."/>
            <person name="Kopp M."/>
            <person name="Krause L."/>
            <person name="Krug D."/>
            <person name="Linke B."/>
            <person name="Mahmud T."/>
            <person name="Martinez-Arias R."/>
            <person name="McHardy A.C."/>
            <person name="Merai M."/>
            <person name="Meyer F."/>
            <person name="Mormann S."/>
            <person name="Munoz-Dorado J."/>
            <person name="Perez J."/>
            <person name="Pradella S."/>
            <person name="Rachid S."/>
            <person name="Raddatz G."/>
            <person name="Rosenau F."/>
            <person name="Rueckert C."/>
            <person name="Sasse F."/>
            <person name="Scharfe M."/>
            <person name="Schuster S.C."/>
            <person name="Suen G."/>
            <person name="Treuner-Lange A."/>
            <person name="Velicer G.J."/>
            <person name="Vorholter F.-J."/>
            <person name="Weissman K.J."/>
            <person name="Welch R.D."/>
            <person name="Wenzel S.C."/>
            <person name="Whitworth D.E."/>
            <person name="Wilhelm S."/>
            <person name="Wittmann C."/>
            <person name="Bloecker H."/>
            <person name="Puehler A."/>
            <person name="Mueller R."/>
        </authorList>
    </citation>
    <scope>NUCLEOTIDE SEQUENCE [LARGE SCALE GENOMIC DNA]</scope>
    <source>
        <strain evidence="2">So ce56</strain>
    </source>
</reference>
<evidence type="ECO:0000313" key="2">
    <source>
        <dbReference type="Proteomes" id="UP000002139"/>
    </source>
</evidence>
<dbReference type="Proteomes" id="UP000002139">
    <property type="component" value="Chromosome"/>
</dbReference>
<dbReference type="AlphaFoldDB" id="A9FP77"/>
<proteinExistence type="predicted"/>
<keyword evidence="2" id="KW-1185">Reference proteome</keyword>